<dbReference type="InterPro" id="IPR014756">
    <property type="entry name" value="Ig_E-set"/>
</dbReference>
<dbReference type="EMBL" id="CATNWA010015920">
    <property type="protein sequence ID" value="CAI9588066.1"/>
    <property type="molecule type" value="Genomic_DNA"/>
</dbReference>
<keyword evidence="3" id="KW-1185">Reference proteome</keyword>
<dbReference type="Pfam" id="PF00207">
    <property type="entry name" value="A2M"/>
    <property type="match status" value="1"/>
</dbReference>
<feature type="non-terminal residue" evidence="2">
    <location>
        <position position="1"/>
    </location>
</feature>
<proteinExistence type="predicted"/>
<reference evidence="2" key="1">
    <citation type="submission" date="2023-05" db="EMBL/GenBank/DDBJ databases">
        <authorList>
            <person name="Stuckert A."/>
        </authorList>
    </citation>
    <scope>NUCLEOTIDE SEQUENCE</scope>
</reference>
<feature type="domain" description="Alpha-2-macroglobulin" evidence="1">
    <location>
        <begin position="5"/>
        <end position="94"/>
    </location>
</feature>
<dbReference type="Gene3D" id="2.60.40.10">
    <property type="entry name" value="Immunoglobulins"/>
    <property type="match status" value="1"/>
</dbReference>
<dbReference type="PANTHER" id="PTHR11412">
    <property type="entry name" value="MACROGLOBULIN / COMPLEMENT"/>
    <property type="match status" value="1"/>
</dbReference>
<evidence type="ECO:0000313" key="2">
    <source>
        <dbReference type="EMBL" id="CAI9588066.1"/>
    </source>
</evidence>
<dbReference type="InterPro" id="IPR050473">
    <property type="entry name" value="A2M/Complement_sys"/>
</dbReference>
<protein>
    <recommendedName>
        <fullName evidence="1">Alpha-2-macroglobulin domain-containing protein</fullName>
    </recommendedName>
</protein>
<name>A0ABN9EW61_9NEOB</name>
<gene>
    <name evidence="2" type="ORF">SPARVUS_LOCUS10696072</name>
</gene>
<sequence>YFPETFLFEHIAVGVEGSAELHKKTPDTITDWIGGAVCLGPSGFGLSPPASLRVFKPFFVDLTLPYSVVRGETFTLKASTFNYMKNPMEIRTTLYISSDLEEMLCEECRHSSCIGADESETFSW</sequence>
<dbReference type="SMART" id="SM01360">
    <property type="entry name" value="A2M"/>
    <property type="match status" value="1"/>
</dbReference>
<dbReference type="SUPFAM" id="SSF81296">
    <property type="entry name" value="E set domains"/>
    <property type="match status" value="1"/>
</dbReference>
<comment type="caution">
    <text evidence="2">The sequence shown here is derived from an EMBL/GenBank/DDBJ whole genome shotgun (WGS) entry which is preliminary data.</text>
</comment>
<dbReference type="Proteomes" id="UP001162483">
    <property type="component" value="Unassembled WGS sequence"/>
</dbReference>
<evidence type="ECO:0000313" key="3">
    <source>
        <dbReference type="Proteomes" id="UP001162483"/>
    </source>
</evidence>
<organism evidence="2 3">
    <name type="scientific">Staurois parvus</name>
    <dbReference type="NCBI Taxonomy" id="386267"/>
    <lineage>
        <taxon>Eukaryota</taxon>
        <taxon>Metazoa</taxon>
        <taxon>Chordata</taxon>
        <taxon>Craniata</taxon>
        <taxon>Vertebrata</taxon>
        <taxon>Euteleostomi</taxon>
        <taxon>Amphibia</taxon>
        <taxon>Batrachia</taxon>
        <taxon>Anura</taxon>
        <taxon>Neobatrachia</taxon>
        <taxon>Ranoidea</taxon>
        <taxon>Ranidae</taxon>
        <taxon>Staurois</taxon>
    </lineage>
</organism>
<evidence type="ECO:0000259" key="1">
    <source>
        <dbReference type="SMART" id="SM01360"/>
    </source>
</evidence>
<accession>A0ABN9EW61</accession>
<feature type="non-terminal residue" evidence="2">
    <location>
        <position position="124"/>
    </location>
</feature>
<dbReference type="PANTHER" id="PTHR11412:SF182">
    <property type="entry name" value="ALPHA-2-MACROGLOBULIN-LIKE PROTEIN 1"/>
    <property type="match status" value="1"/>
</dbReference>
<dbReference type="Gene3D" id="2.20.130.20">
    <property type="match status" value="1"/>
</dbReference>
<dbReference type="InterPro" id="IPR013783">
    <property type="entry name" value="Ig-like_fold"/>
</dbReference>
<dbReference type="InterPro" id="IPR001599">
    <property type="entry name" value="Macroglobln_a2"/>
</dbReference>